<dbReference type="Gene3D" id="3.90.1150.10">
    <property type="entry name" value="Aspartate Aminotransferase, domain 1"/>
    <property type="match status" value="1"/>
</dbReference>
<dbReference type="Gene3D" id="3.40.640.10">
    <property type="entry name" value="Type I PLP-dependent aspartate aminotransferase-like (Major domain)"/>
    <property type="match status" value="1"/>
</dbReference>
<dbReference type="SUPFAM" id="SSF53383">
    <property type="entry name" value="PLP-dependent transferases"/>
    <property type="match status" value="1"/>
</dbReference>
<dbReference type="InterPro" id="IPR001597">
    <property type="entry name" value="ArAA_b-elim_lyase/Thr_aldolase"/>
</dbReference>
<dbReference type="InterPro" id="IPR015422">
    <property type="entry name" value="PyrdxlP-dep_Trfase_small"/>
</dbReference>
<evidence type="ECO:0000313" key="6">
    <source>
        <dbReference type="EMBL" id="GHE98595.1"/>
    </source>
</evidence>
<evidence type="ECO:0000256" key="1">
    <source>
        <dbReference type="ARBA" id="ARBA00001933"/>
    </source>
</evidence>
<comment type="similarity">
    <text evidence="2">Belongs to the beta-eliminating lyase family.</text>
</comment>
<protein>
    <submittedName>
        <fullName evidence="6">Tryptophanase</fullName>
    </submittedName>
</protein>
<evidence type="ECO:0000259" key="5">
    <source>
        <dbReference type="Pfam" id="PF01212"/>
    </source>
</evidence>
<dbReference type="Pfam" id="PF01212">
    <property type="entry name" value="Beta_elim_lyase"/>
    <property type="match status" value="1"/>
</dbReference>
<name>A0ABQ3J0E6_9PSEU</name>
<keyword evidence="7" id="KW-1185">Reference proteome</keyword>
<dbReference type="Proteomes" id="UP000605897">
    <property type="component" value="Unassembled WGS sequence"/>
</dbReference>
<dbReference type="PANTHER" id="PTHR32325:SF4">
    <property type="entry name" value="TRYPTOPHANASE"/>
    <property type="match status" value="1"/>
</dbReference>
<proteinExistence type="inferred from homology"/>
<dbReference type="InterPro" id="IPR015421">
    <property type="entry name" value="PyrdxlP-dep_Trfase_major"/>
</dbReference>
<evidence type="ECO:0000313" key="7">
    <source>
        <dbReference type="Proteomes" id="UP000605897"/>
    </source>
</evidence>
<dbReference type="InterPro" id="IPR015424">
    <property type="entry name" value="PyrdxlP-dep_Trfase"/>
</dbReference>
<sequence>MSELTSEELPVPPFMEPFRIKAVEPIPFPTAAERRDALVSAGWNLFRVPARAITIDLLTDSGTAAMSAAQWSALMVGDESYAGARSFERFETVVRDLTGYAEILPVHQGRAAERILLGLLLGPGDISVSNTHFDSTRAAVEAAGAQAVDLPVPVGPGELNPFGGDLDTGRLRDLLRHSADRVKCVVLTITNNAGGGQPVSVRNVKAVRQLCDAHGVPLFLDASRFAENAYLITEREDGYRHLTPREVARVVFELADGCWASLKKDGMANIGGLVALRDAGLAARAREQLIAFEGFPTYGGLAGRDLEALAQGLLEVTEPDYLRYRAECARWFGEQLGLAGLPVLQPTGCHAVYVDAGAMLPHIAPQQLPATAVANALYLAGGVRVTELGTLVFGRRDPDGGPDVPAPRELVRFTLPRRVYTLSHLEYVVDVAETVSSKADQLTGYHIVEQGGALRQFTAVLRPAAEW</sequence>
<accession>A0ABQ3J0E6</accession>
<keyword evidence="3" id="KW-0663">Pyridoxal phosphate</keyword>
<reference evidence="7" key="1">
    <citation type="journal article" date="2019" name="Int. J. Syst. Evol. Microbiol.">
        <title>The Global Catalogue of Microorganisms (GCM) 10K type strain sequencing project: providing services to taxonomists for standard genome sequencing and annotation.</title>
        <authorList>
            <consortium name="The Broad Institute Genomics Platform"/>
            <consortium name="The Broad Institute Genome Sequencing Center for Infectious Disease"/>
            <person name="Wu L."/>
            <person name="Ma J."/>
        </authorList>
    </citation>
    <scope>NUCLEOTIDE SEQUENCE [LARGE SCALE GENOMIC DNA]</scope>
    <source>
        <strain evidence="7">CGMCC 4.7677</strain>
    </source>
</reference>
<comment type="caution">
    <text evidence="6">The sequence shown here is derived from an EMBL/GenBank/DDBJ whole genome shotgun (WGS) entry which is preliminary data.</text>
</comment>
<organism evidence="6 7">
    <name type="scientific">Amycolatopsis deserti</name>
    <dbReference type="NCBI Taxonomy" id="185696"/>
    <lineage>
        <taxon>Bacteria</taxon>
        <taxon>Bacillati</taxon>
        <taxon>Actinomycetota</taxon>
        <taxon>Actinomycetes</taxon>
        <taxon>Pseudonocardiales</taxon>
        <taxon>Pseudonocardiaceae</taxon>
        <taxon>Amycolatopsis</taxon>
    </lineage>
</organism>
<evidence type="ECO:0000256" key="3">
    <source>
        <dbReference type="ARBA" id="ARBA00022898"/>
    </source>
</evidence>
<dbReference type="EMBL" id="BNAU01000003">
    <property type="protein sequence ID" value="GHE98595.1"/>
    <property type="molecule type" value="Genomic_DNA"/>
</dbReference>
<evidence type="ECO:0000256" key="4">
    <source>
        <dbReference type="ARBA" id="ARBA00023194"/>
    </source>
</evidence>
<dbReference type="NCBIfam" id="NF009709">
    <property type="entry name" value="PRK13238.1"/>
    <property type="match status" value="1"/>
</dbReference>
<comment type="cofactor">
    <cofactor evidence="1">
        <name>pyridoxal 5'-phosphate</name>
        <dbReference type="ChEBI" id="CHEBI:597326"/>
    </cofactor>
</comment>
<evidence type="ECO:0000256" key="2">
    <source>
        <dbReference type="ARBA" id="ARBA00009721"/>
    </source>
</evidence>
<gene>
    <name evidence="6" type="primary">tnaA</name>
    <name evidence="6" type="ORF">GCM10017786_34390</name>
</gene>
<dbReference type="PANTHER" id="PTHR32325">
    <property type="entry name" value="BETA-ELIMINATING LYASE-LIKE PROTEIN-RELATED"/>
    <property type="match status" value="1"/>
</dbReference>
<keyword evidence="4" id="KW-0045">Antibiotic biosynthesis</keyword>
<feature type="domain" description="Aromatic amino acid beta-eliminating lyase/threonine aldolase" evidence="5">
    <location>
        <begin position="56"/>
        <end position="429"/>
    </location>
</feature>